<dbReference type="InterPro" id="IPR050361">
    <property type="entry name" value="MPP/UQCRC_Complex"/>
</dbReference>
<keyword evidence="6" id="KW-1185">Reference proteome</keyword>
<comment type="caution">
    <text evidence="5">The sequence shown here is derived from an EMBL/GenBank/DDBJ whole genome shotgun (WGS) entry which is preliminary data.</text>
</comment>
<dbReference type="Proteomes" id="UP000077885">
    <property type="component" value="Unassembled WGS sequence"/>
</dbReference>
<evidence type="ECO:0000259" key="4">
    <source>
        <dbReference type="Pfam" id="PF05193"/>
    </source>
</evidence>
<evidence type="ECO:0000259" key="3">
    <source>
        <dbReference type="Pfam" id="PF00675"/>
    </source>
</evidence>
<reference evidence="6" key="1">
    <citation type="submission" date="2016-05" db="EMBL/GenBank/DDBJ databases">
        <title>Draft genome of Corynebacterium afermentans subsp. afermentans LCDC 88199T.</title>
        <authorList>
            <person name="Bernier A.-M."/>
            <person name="Bernard K."/>
        </authorList>
    </citation>
    <scope>NUCLEOTIDE SEQUENCE [LARGE SCALE GENOMIC DNA]</scope>
    <source>
        <strain evidence="6">NML02-A-017</strain>
    </source>
</reference>
<dbReference type="Pfam" id="PF05193">
    <property type="entry name" value="Peptidase_M16_C"/>
    <property type="match status" value="1"/>
</dbReference>
<gene>
    <name evidence="5" type="ORF">A7P95_04885</name>
</gene>
<dbReference type="RefSeq" id="WP_067592044.1">
    <property type="nucleotide sequence ID" value="NZ_LXSL01000017.1"/>
</dbReference>
<proteinExistence type="predicted"/>
<accession>A0A1A9RXW4</accession>
<keyword evidence="2" id="KW-0732">Signal</keyword>
<dbReference type="AlphaFoldDB" id="A0A1A9RXW4"/>
<evidence type="ECO:0000256" key="2">
    <source>
        <dbReference type="SAM" id="SignalP"/>
    </source>
</evidence>
<dbReference type="PANTHER" id="PTHR11851">
    <property type="entry name" value="METALLOPROTEASE"/>
    <property type="match status" value="1"/>
</dbReference>
<feature type="domain" description="Peptidase M16 N-terminal" evidence="3">
    <location>
        <begin position="35"/>
        <end position="159"/>
    </location>
</feature>
<feature type="chain" id="PRO_5008396268" evidence="2">
    <location>
        <begin position="21"/>
        <end position="448"/>
    </location>
</feature>
<dbReference type="InterPro" id="IPR007863">
    <property type="entry name" value="Peptidase_M16_C"/>
</dbReference>
<evidence type="ECO:0000256" key="1">
    <source>
        <dbReference type="SAM" id="MobiDB-lite"/>
    </source>
</evidence>
<dbReference type="InterPro" id="IPR011249">
    <property type="entry name" value="Metalloenz_LuxS/M16"/>
</dbReference>
<feature type="domain" description="Peptidase M16 C-terminal" evidence="4">
    <location>
        <begin position="191"/>
        <end position="366"/>
    </location>
</feature>
<feature type="region of interest" description="Disordered" evidence="1">
    <location>
        <begin position="229"/>
        <end position="259"/>
    </location>
</feature>
<name>A0A1A9RXW4_9NEIS</name>
<dbReference type="OrthoDB" id="9811314at2"/>
<feature type="signal peptide" evidence="2">
    <location>
        <begin position="1"/>
        <end position="20"/>
    </location>
</feature>
<dbReference type="Gene3D" id="3.30.830.10">
    <property type="entry name" value="Metalloenzyme, LuxS/M16 peptidase-like"/>
    <property type="match status" value="2"/>
</dbReference>
<dbReference type="PANTHER" id="PTHR11851:SF224">
    <property type="entry name" value="PROCESSING PROTEASE"/>
    <property type="match status" value="1"/>
</dbReference>
<evidence type="ECO:0000313" key="6">
    <source>
        <dbReference type="Proteomes" id="UP000077885"/>
    </source>
</evidence>
<dbReference type="GO" id="GO:0046872">
    <property type="term" value="F:metal ion binding"/>
    <property type="evidence" value="ECO:0007669"/>
    <property type="project" value="InterPro"/>
</dbReference>
<dbReference type="STRING" id="1795827.A7P95_04885"/>
<dbReference type="EMBL" id="LXSL01000017">
    <property type="protein sequence ID" value="OAM29072.1"/>
    <property type="molecule type" value="Genomic_DNA"/>
</dbReference>
<sequence>MKPFFRILLLACLLPAAALAEDIPIQRWQTADGTRVLLVERHENPIVDINVAFDAGSSRDSADKIGVANFAAALMDTGTQNLNEEALLGRVDDLAVQLSSYGGTDSAGVRLRSLAKGDILNPALDLMRDVLAAPRFEPAVLKREQDRAVENLKQNRTQPAFVASIANTRQVYPAHPYGYPARTSEQTIRRITPADLHRFHRQYFTRGNAVVAIVGDVSRSQAEEIVGKLTGSLPPGERPAPLPAAANGTPRTHSRPHSGSQAHIVLGMPLISRHDPDFYALTVGNYILGGGGFDSRLMKVLRDQHGYTYGAASRLTPLRANGPFTLSFATEKANARAALAATQQVLRDFAANGPTEAEMAQAKANLVGSFPLRFDTNAELTGYLKTIGLNDLPSDYLSRYPAAISRLSAEEVKAAWQRRVHGLHTVVVGMPAAGKPAAPLRRAHGRRR</sequence>
<organism evidence="5 6">
    <name type="scientific">Eikenella longinqua</name>
    <dbReference type="NCBI Taxonomy" id="1795827"/>
    <lineage>
        <taxon>Bacteria</taxon>
        <taxon>Pseudomonadati</taxon>
        <taxon>Pseudomonadota</taxon>
        <taxon>Betaproteobacteria</taxon>
        <taxon>Neisseriales</taxon>
        <taxon>Neisseriaceae</taxon>
        <taxon>Eikenella</taxon>
    </lineage>
</organism>
<dbReference type="InterPro" id="IPR011765">
    <property type="entry name" value="Pept_M16_N"/>
</dbReference>
<evidence type="ECO:0000313" key="5">
    <source>
        <dbReference type="EMBL" id="OAM29072.1"/>
    </source>
</evidence>
<protein>
    <submittedName>
        <fullName evidence="5">Peptidase M16</fullName>
    </submittedName>
</protein>
<dbReference type="SUPFAM" id="SSF63411">
    <property type="entry name" value="LuxS/MPP-like metallohydrolase"/>
    <property type="match status" value="2"/>
</dbReference>
<dbReference type="Pfam" id="PF00675">
    <property type="entry name" value="Peptidase_M16"/>
    <property type="match status" value="1"/>
</dbReference>